<dbReference type="InterPro" id="IPR041236">
    <property type="entry name" value="PriA_C"/>
</dbReference>
<dbReference type="GO" id="GO:0006302">
    <property type="term" value="P:double-strand break repair"/>
    <property type="evidence" value="ECO:0007669"/>
    <property type="project" value="InterPro"/>
</dbReference>
<dbReference type="GO" id="GO:0005524">
    <property type="term" value="F:ATP binding"/>
    <property type="evidence" value="ECO:0007669"/>
    <property type="project" value="UniProtKB-UniRule"/>
</dbReference>
<evidence type="ECO:0000256" key="12">
    <source>
        <dbReference type="HAMAP-Rule" id="MF_00983"/>
    </source>
</evidence>
<dbReference type="GO" id="GO:0008270">
    <property type="term" value="F:zinc ion binding"/>
    <property type="evidence" value="ECO:0007669"/>
    <property type="project" value="UniProtKB-UniRule"/>
</dbReference>
<dbReference type="Pfam" id="PF18074">
    <property type="entry name" value="PriA_C"/>
    <property type="match status" value="1"/>
</dbReference>
<dbReference type="InterPro" id="IPR041222">
    <property type="entry name" value="PriA_3primeBD"/>
</dbReference>
<feature type="domain" description="Helicase ATP-binding" evidence="13">
    <location>
        <begin position="222"/>
        <end position="388"/>
    </location>
</feature>
<feature type="binding site" evidence="12">
    <location>
        <position position="489"/>
    </location>
    <ligand>
        <name>Zn(2+)</name>
        <dbReference type="ChEBI" id="CHEBI:29105"/>
        <label>1</label>
    </ligand>
</feature>
<feature type="binding site" evidence="12">
    <location>
        <position position="476"/>
    </location>
    <ligand>
        <name>Zn(2+)</name>
        <dbReference type="ChEBI" id="CHEBI:29105"/>
        <label>2</label>
    </ligand>
</feature>
<dbReference type="InterPro" id="IPR001650">
    <property type="entry name" value="Helicase_C-like"/>
</dbReference>
<evidence type="ECO:0000256" key="6">
    <source>
        <dbReference type="ARBA" id="ARBA00022806"/>
    </source>
</evidence>
<reference evidence="14 15" key="1">
    <citation type="submission" date="2018-05" db="EMBL/GenBank/DDBJ databases">
        <authorList>
            <person name="Goeker M."/>
            <person name="Huntemann M."/>
            <person name="Clum A."/>
            <person name="Pillay M."/>
            <person name="Palaniappan K."/>
            <person name="Varghese N."/>
            <person name="Mikhailova N."/>
            <person name="Stamatis D."/>
            <person name="Reddy T."/>
            <person name="Daum C."/>
            <person name="Shapiro N."/>
            <person name="Ivanova N."/>
            <person name="Kyrpides N."/>
            <person name="Woyke T."/>
        </authorList>
    </citation>
    <scope>NUCLEOTIDE SEQUENCE [LARGE SCALE GENOMIC DNA]</scope>
    <source>
        <strain evidence="14 15">DSM 26524</strain>
    </source>
</reference>
<dbReference type="SMART" id="SM00487">
    <property type="entry name" value="DEXDc"/>
    <property type="match status" value="1"/>
</dbReference>
<dbReference type="RefSeq" id="WP_109747907.1">
    <property type="nucleotide sequence ID" value="NZ_JANKBI010000014.1"/>
</dbReference>
<dbReference type="InterPro" id="IPR005259">
    <property type="entry name" value="PriA"/>
</dbReference>
<dbReference type="GO" id="GO:1990077">
    <property type="term" value="C:primosome complex"/>
    <property type="evidence" value="ECO:0007669"/>
    <property type="project" value="UniProtKB-UniRule"/>
</dbReference>
<evidence type="ECO:0000259" key="13">
    <source>
        <dbReference type="PROSITE" id="PS51192"/>
    </source>
</evidence>
<dbReference type="Pfam" id="PF18319">
    <property type="entry name" value="Zn_ribbon_PriA"/>
    <property type="match status" value="1"/>
</dbReference>
<dbReference type="EMBL" id="QGGY01000014">
    <property type="protein sequence ID" value="PWJ73040.1"/>
    <property type="molecule type" value="Genomic_DNA"/>
</dbReference>
<dbReference type="FunFam" id="3.40.50.300:FF:000489">
    <property type="entry name" value="Primosome assembly protein PriA"/>
    <property type="match status" value="1"/>
</dbReference>
<comment type="caution">
    <text evidence="14">The sequence shown here is derived from an EMBL/GenBank/DDBJ whole genome shotgun (WGS) entry which is preliminary data.</text>
</comment>
<keyword evidence="6 12" id="KW-0347">Helicase</keyword>
<keyword evidence="15" id="KW-1185">Reference proteome</keyword>
<dbReference type="Gene3D" id="3.40.50.300">
    <property type="entry name" value="P-loop containing nucleotide triphosphate hydrolases"/>
    <property type="match status" value="2"/>
</dbReference>
<dbReference type="GO" id="GO:0006310">
    <property type="term" value="P:DNA recombination"/>
    <property type="evidence" value="ECO:0007669"/>
    <property type="project" value="InterPro"/>
</dbReference>
<dbReference type="Pfam" id="PF00271">
    <property type="entry name" value="Helicase_C"/>
    <property type="match status" value="1"/>
</dbReference>
<organism evidence="14 15">
    <name type="scientific">Murimonas intestini</name>
    <dbReference type="NCBI Taxonomy" id="1337051"/>
    <lineage>
        <taxon>Bacteria</taxon>
        <taxon>Bacillati</taxon>
        <taxon>Bacillota</taxon>
        <taxon>Clostridia</taxon>
        <taxon>Lachnospirales</taxon>
        <taxon>Lachnospiraceae</taxon>
        <taxon>Murimonas</taxon>
    </lineage>
</organism>
<sequence>MQKLYADIIVDITQEKLDRTFQYIIPDRLREKLEVGMLVQVPFGKGSRTIKGYVIKLTDTAEFDLSRLKEIQEIVTDGLGPQSRLVRLAAWIREQYGSAMIQALKTVIPVKKKIKAREKKSIRLIMDREKAVSQLEFYRKKHQAARARLLEALLEDAELPYELAAGRLNITSAVIKALEEQQVIVCSSEKVYRNPLKGEMAEGQHISLNAEQQAAAEGIIRAWEAGDDRPSLIHGVTGSGKTEVYMELIAHVVENGQQAIMLIPEIALTYQTVMRFYRRFGERISVVNSRLSDGEKYDQFERARNGDIDVMIGPRSALFTPFQNLGAVIIDEEHERTYKSETTPRYDARETAIRRAEMEGARVVLGSATPSVESYYRALEGQYSLYQLKKRVREGELPDVCIADMREELKAGNRSIFSRRLLELTEDRLKNGEQVMLFLNRRGYSGFLSCRSCGHVLKCPHCEVSLSAHNNGKLVCHYCGYEEEIPHKCPSCGSAFLRGFKAGTQQIEELVRKQFPSARVLRMDLDTTKGKGGHDKILESFLNREADILIGTQMIVKGHDFPNVTLVGVLAADLSLHAGDYRCAERTFQLLTQAAGRAGRGERPGEVVIQTYDPSNYAVQAAASQDYEGFYWQEILFRSLAGYPPVSGMMAIHGTSEDQGQLELAMEYLKKLLDQIGKKNQLSIVGPADETVYKISDVYRKVLYVKHERREMLIMVKDRVEQYIEMNQGYKTINIQFELE</sequence>
<dbReference type="InterPro" id="IPR040498">
    <property type="entry name" value="PriA_CRR"/>
</dbReference>
<feature type="binding site" evidence="12">
    <location>
        <position position="462"/>
    </location>
    <ligand>
        <name>Zn(2+)</name>
        <dbReference type="ChEBI" id="CHEBI:29105"/>
        <label>2</label>
    </ligand>
</feature>
<dbReference type="PANTHER" id="PTHR30580:SF0">
    <property type="entry name" value="PRIMOSOMAL PROTEIN N"/>
    <property type="match status" value="1"/>
</dbReference>
<evidence type="ECO:0000313" key="15">
    <source>
        <dbReference type="Proteomes" id="UP000245412"/>
    </source>
</evidence>
<comment type="function">
    <text evidence="12">Initiates the restart of stalled replication forks, which reloads the replicative helicase on sites other than the origin of replication. Recognizes and binds to abandoned replication forks and remodels them to uncover a helicase loading site. Promotes assembly of the primosome at these replication forks.</text>
</comment>
<keyword evidence="7 12" id="KW-0862">Zinc</keyword>
<dbReference type="Pfam" id="PF00270">
    <property type="entry name" value="DEAD"/>
    <property type="match status" value="1"/>
</dbReference>
<keyword evidence="8 12" id="KW-0067">ATP-binding</keyword>
<feature type="binding site" evidence="12">
    <location>
        <position position="459"/>
    </location>
    <ligand>
        <name>Zn(2+)</name>
        <dbReference type="ChEBI" id="CHEBI:29105"/>
        <label>2</label>
    </ligand>
</feature>
<evidence type="ECO:0000313" key="14">
    <source>
        <dbReference type="EMBL" id="PWJ73040.1"/>
    </source>
</evidence>
<keyword evidence="9 12" id="KW-0238">DNA-binding</keyword>
<dbReference type="InterPro" id="IPR027417">
    <property type="entry name" value="P-loop_NTPase"/>
</dbReference>
<dbReference type="InterPro" id="IPR014001">
    <property type="entry name" value="Helicase_ATP-bd"/>
</dbReference>
<feature type="binding site" evidence="12">
    <location>
        <position position="453"/>
    </location>
    <ligand>
        <name>Zn(2+)</name>
        <dbReference type="ChEBI" id="CHEBI:29105"/>
        <label>1</label>
    </ligand>
</feature>
<keyword evidence="2 12" id="KW-0235">DNA replication</keyword>
<feature type="binding site" evidence="12">
    <location>
        <position position="492"/>
    </location>
    <ligand>
        <name>Zn(2+)</name>
        <dbReference type="ChEBI" id="CHEBI:29105"/>
        <label>1</label>
    </ligand>
</feature>
<feature type="binding site" evidence="12">
    <location>
        <position position="479"/>
    </location>
    <ligand>
        <name>Zn(2+)</name>
        <dbReference type="ChEBI" id="CHEBI:29105"/>
        <label>2</label>
    </ligand>
</feature>
<dbReference type="SMART" id="SM00490">
    <property type="entry name" value="HELICc"/>
    <property type="match status" value="1"/>
</dbReference>
<dbReference type="GO" id="GO:0006270">
    <property type="term" value="P:DNA replication initiation"/>
    <property type="evidence" value="ECO:0007669"/>
    <property type="project" value="TreeGrafter"/>
</dbReference>
<dbReference type="GO" id="GO:0016787">
    <property type="term" value="F:hydrolase activity"/>
    <property type="evidence" value="ECO:0007669"/>
    <property type="project" value="UniProtKB-KW"/>
</dbReference>
<dbReference type="SUPFAM" id="SSF52540">
    <property type="entry name" value="P-loop containing nucleoside triphosphate hydrolases"/>
    <property type="match status" value="1"/>
</dbReference>
<evidence type="ECO:0000256" key="3">
    <source>
        <dbReference type="ARBA" id="ARBA00022723"/>
    </source>
</evidence>
<dbReference type="InterPro" id="IPR011545">
    <property type="entry name" value="DEAD/DEAH_box_helicase_dom"/>
</dbReference>
<dbReference type="CDD" id="cd18804">
    <property type="entry name" value="SF2_C_priA"/>
    <property type="match status" value="1"/>
</dbReference>
<comment type="subunit">
    <text evidence="12">Component of the replication restart primosome.</text>
</comment>
<dbReference type="AlphaFoldDB" id="A0AB73SZN4"/>
<dbReference type="EC" id="5.6.2.4" evidence="12"/>
<evidence type="ECO:0000256" key="7">
    <source>
        <dbReference type="ARBA" id="ARBA00022833"/>
    </source>
</evidence>
<dbReference type="CDD" id="cd17929">
    <property type="entry name" value="DEXHc_priA"/>
    <property type="match status" value="1"/>
</dbReference>
<evidence type="ECO:0000256" key="9">
    <source>
        <dbReference type="ARBA" id="ARBA00023125"/>
    </source>
</evidence>
<evidence type="ECO:0000256" key="4">
    <source>
        <dbReference type="ARBA" id="ARBA00022741"/>
    </source>
</evidence>
<comment type="catalytic activity">
    <reaction evidence="12">
        <text>Couples ATP hydrolysis with the unwinding of duplex DNA by translocating in the 3'-5' direction.</text>
        <dbReference type="EC" id="5.6.2.4"/>
    </reaction>
</comment>
<keyword evidence="10 12" id="KW-0413">Isomerase</keyword>
<dbReference type="HAMAP" id="MF_00983">
    <property type="entry name" value="PriA"/>
    <property type="match status" value="1"/>
</dbReference>
<evidence type="ECO:0000256" key="2">
    <source>
        <dbReference type="ARBA" id="ARBA00022705"/>
    </source>
</evidence>
<evidence type="ECO:0000256" key="8">
    <source>
        <dbReference type="ARBA" id="ARBA00022840"/>
    </source>
</evidence>
<dbReference type="Gene3D" id="3.40.1440.60">
    <property type="entry name" value="PriA, 3(prime) DNA-binding domain"/>
    <property type="match status" value="1"/>
</dbReference>
<comment type="cofactor">
    <cofactor evidence="12">
        <name>Zn(2+)</name>
        <dbReference type="ChEBI" id="CHEBI:29105"/>
    </cofactor>
    <text evidence="12">Binds 2 zinc ions per subunit.</text>
</comment>
<dbReference type="Pfam" id="PF17764">
    <property type="entry name" value="PriA_3primeBD"/>
    <property type="match status" value="1"/>
</dbReference>
<keyword evidence="1 12" id="KW-0639">Primosome</keyword>
<evidence type="ECO:0000256" key="1">
    <source>
        <dbReference type="ARBA" id="ARBA00022515"/>
    </source>
</evidence>
<dbReference type="Proteomes" id="UP000245412">
    <property type="component" value="Unassembled WGS sequence"/>
</dbReference>
<evidence type="ECO:0000256" key="11">
    <source>
        <dbReference type="ARBA" id="ARBA00048988"/>
    </source>
</evidence>
<gene>
    <name evidence="12" type="primary">priA</name>
    <name evidence="14" type="ORF">C7383_1147</name>
</gene>
<dbReference type="PANTHER" id="PTHR30580">
    <property type="entry name" value="PRIMOSOMAL PROTEIN N"/>
    <property type="match status" value="1"/>
</dbReference>
<feature type="binding site" evidence="12">
    <location>
        <position position="450"/>
    </location>
    <ligand>
        <name>Zn(2+)</name>
        <dbReference type="ChEBI" id="CHEBI:29105"/>
        <label>1</label>
    </ligand>
</feature>
<keyword evidence="4 12" id="KW-0547">Nucleotide-binding</keyword>
<comment type="similarity">
    <text evidence="12">Belongs to the helicase family. PriA subfamily.</text>
</comment>
<accession>A0AB73SZN4</accession>
<dbReference type="GO" id="GO:0043138">
    <property type="term" value="F:3'-5' DNA helicase activity"/>
    <property type="evidence" value="ECO:0007669"/>
    <property type="project" value="UniProtKB-EC"/>
</dbReference>
<comment type="catalytic activity">
    <reaction evidence="11 12">
        <text>ATP + H2O = ADP + phosphate + H(+)</text>
        <dbReference type="Rhea" id="RHEA:13065"/>
        <dbReference type="ChEBI" id="CHEBI:15377"/>
        <dbReference type="ChEBI" id="CHEBI:15378"/>
        <dbReference type="ChEBI" id="CHEBI:30616"/>
        <dbReference type="ChEBI" id="CHEBI:43474"/>
        <dbReference type="ChEBI" id="CHEBI:456216"/>
        <dbReference type="EC" id="5.6.2.4"/>
    </reaction>
</comment>
<evidence type="ECO:0000256" key="10">
    <source>
        <dbReference type="ARBA" id="ARBA00023235"/>
    </source>
</evidence>
<keyword evidence="3 12" id="KW-0479">Metal-binding</keyword>
<dbReference type="NCBIfam" id="TIGR00595">
    <property type="entry name" value="priA"/>
    <property type="match status" value="1"/>
</dbReference>
<protein>
    <recommendedName>
        <fullName evidence="12">Replication restart protein PriA</fullName>
    </recommendedName>
    <alternativeName>
        <fullName evidence="12">ATP-dependent DNA helicase PriA</fullName>
        <ecNumber evidence="12">5.6.2.4</ecNumber>
    </alternativeName>
    <alternativeName>
        <fullName evidence="12">DNA 3'-5' helicase PriA</fullName>
    </alternativeName>
</protein>
<dbReference type="InterPro" id="IPR042115">
    <property type="entry name" value="PriA_3primeBD_sf"/>
</dbReference>
<evidence type="ECO:0000256" key="5">
    <source>
        <dbReference type="ARBA" id="ARBA00022801"/>
    </source>
</evidence>
<name>A0AB73SZN4_9FIRM</name>
<proteinExistence type="inferred from homology"/>
<dbReference type="GO" id="GO:0006269">
    <property type="term" value="P:DNA replication, synthesis of primer"/>
    <property type="evidence" value="ECO:0007669"/>
    <property type="project" value="UniProtKB-KW"/>
</dbReference>
<dbReference type="PROSITE" id="PS51192">
    <property type="entry name" value="HELICASE_ATP_BIND_1"/>
    <property type="match status" value="1"/>
</dbReference>
<keyword evidence="5 12" id="KW-0378">Hydrolase</keyword>
<dbReference type="GO" id="GO:0003677">
    <property type="term" value="F:DNA binding"/>
    <property type="evidence" value="ECO:0007669"/>
    <property type="project" value="UniProtKB-UniRule"/>
</dbReference>